<evidence type="ECO:0000313" key="1">
    <source>
        <dbReference type="EMBL" id="RXQ89027.1"/>
    </source>
</evidence>
<keyword evidence="1" id="KW-0645">Protease</keyword>
<dbReference type="InterPro" id="IPR008969">
    <property type="entry name" value="CarboxyPept-like_regulatory"/>
</dbReference>
<accession>A0A4Q1JIJ4</accession>
<dbReference type="OrthoDB" id="1115050at2"/>
<keyword evidence="2" id="KW-1185">Reference proteome</keyword>
<evidence type="ECO:0000313" key="2">
    <source>
        <dbReference type="Proteomes" id="UP000289703"/>
    </source>
</evidence>
<dbReference type="Pfam" id="PF13715">
    <property type="entry name" value="CarbopepD_reg_2"/>
    <property type="match status" value="1"/>
</dbReference>
<comment type="caution">
    <text evidence="1">The sequence shown here is derived from an EMBL/GenBank/DDBJ whole genome shotgun (WGS) entry which is preliminary data.</text>
</comment>
<keyword evidence="1" id="KW-0378">Hydrolase</keyword>
<dbReference type="AlphaFoldDB" id="A0A4Q1JIJ4"/>
<dbReference type="Proteomes" id="UP000289703">
    <property type="component" value="Unassembled WGS sequence"/>
</dbReference>
<proteinExistence type="predicted"/>
<dbReference type="SUPFAM" id="SSF49464">
    <property type="entry name" value="Carboxypeptidase regulatory domain-like"/>
    <property type="match status" value="1"/>
</dbReference>
<gene>
    <name evidence="1" type="ORF">EO244_14460</name>
</gene>
<protein>
    <submittedName>
        <fullName evidence="1">Carboxypeptidase-like regulatory domain-containing protein</fullName>
    </submittedName>
</protein>
<name>A0A4Q1JIJ4_9BACT</name>
<dbReference type="GO" id="GO:0004180">
    <property type="term" value="F:carboxypeptidase activity"/>
    <property type="evidence" value="ECO:0007669"/>
    <property type="project" value="UniProtKB-KW"/>
</dbReference>
<dbReference type="EMBL" id="SAXA01000016">
    <property type="protein sequence ID" value="RXQ89027.1"/>
    <property type="molecule type" value="Genomic_DNA"/>
</dbReference>
<organism evidence="1 2">
    <name type="scientific">Ancylomarina salipaludis</name>
    <dbReference type="NCBI Taxonomy" id="2501299"/>
    <lineage>
        <taxon>Bacteria</taxon>
        <taxon>Pseudomonadati</taxon>
        <taxon>Bacteroidota</taxon>
        <taxon>Bacteroidia</taxon>
        <taxon>Marinilabiliales</taxon>
        <taxon>Marinifilaceae</taxon>
        <taxon>Ancylomarina</taxon>
    </lineage>
</organism>
<reference evidence="1 2" key="1">
    <citation type="submission" date="2019-01" db="EMBL/GenBank/DDBJ databases">
        <title>Ancylomarina salipaludis sp. nov., isolated from a salt marsh.</title>
        <authorList>
            <person name="Yoon J.-H."/>
        </authorList>
    </citation>
    <scope>NUCLEOTIDE SEQUENCE [LARGE SCALE GENOMIC DNA]</scope>
    <source>
        <strain evidence="1 2">SHSM-M15</strain>
    </source>
</reference>
<keyword evidence="1" id="KW-0121">Carboxypeptidase</keyword>
<sequence>MSLKRKLALKSIHFVLICLSCFVLFPFISSAQNSEKNESFILSGKVVDAATNEGIPYSHIKIDNTYWGVICDSLGFFKVQIKPNQSLKVSSLGFAEQIIPVTSEITDGTAFQELKLNRISYMLEEVDIYSLGTWNQFKENFVKMELPEEKNVTSGWDFGNLKQYMQAAVAMNRPGIGLGISSNRKFKDRKQREHVAKLKTSEYKAEIIKSKFNKQLVQDITGETGERLNALMVYINEREHFTYQTRDIYIVQRIKALYGTFAMDYVEGEYEYALDDSTKTLINHLRPGK</sequence>